<accession>A0A833LXV3</accession>
<organism evidence="1 2">
    <name type="scientific">Leptonema illini</name>
    <dbReference type="NCBI Taxonomy" id="183"/>
    <lineage>
        <taxon>Bacteria</taxon>
        <taxon>Pseudomonadati</taxon>
        <taxon>Spirochaetota</taxon>
        <taxon>Spirochaetia</taxon>
        <taxon>Leptospirales</taxon>
        <taxon>Leptospiraceae</taxon>
        <taxon>Leptonema</taxon>
    </lineage>
</organism>
<dbReference type="Proteomes" id="UP000460298">
    <property type="component" value="Unassembled WGS sequence"/>
</dbReference>
<dbReference type="SUPFAM" id="SSF53448">
    <property type="entry name" value="Nucleotide-diphospho-sugar transferases"/>
    <property type="match status" value="1"/>
</dbReference>
<gene>
    <name evidence="1" type="ORF">F9K24_08230</name>
</gene>
<evidence type="ECO:0000313" key="1">
    <source>
        <dbReference type="EMBL" id="KAB2933326.1"/>
    </source>
</evidence>
<comment type="caution">
    <text evidence="1">The sequence shown here is derived from an EMBL/GenBank/DDBJ whole genome shotgun (WGS) entry which is preliminary data.</text>
</comment>
<sequence>MKAAVLIQARSRSTRLPGKCFLPIPFRNSTNASADTASKSKVSAKLDGGEAITTSREFSIVERVFSQVVRSEIPSYFVIPDDDEDLRRHLVEKKLPFLTGPEHDVRERYRKAATALQLDVIVRATADNPFTDPDHIVLSLNRMKEVGVELFSFTDLPLGVAVEVFTMQALMTDTQEEKDIHREHVSLHIKHHPERFAVLHESSPVMMSWRRRTQYGGPLPRLTVDERRDYDTLVAVAERLEEDSLIGLLDLFLAMPGLFEGNRDVEQLRFDRG</sequence>
<evidence type="ECO:0000313" key="2">
    <source>
        <dbReference type="Proteomes" id="UP000460298"/>
    </source>
</evidence>
<name>A0A833LXV3_9LEPT</name>
<reference evidence="1 2" key="1">
    <citation type="submission" date="2019-10" db="EMBL/GenBank/DDBJ databases">
        <title>Extracellular Electron Transfer in a Candidatus Methanoperedens spp. Enrichment Culture.</title>
        <authorList>
            <person name="Berger S."/>
            <person name="Rangel Shaw D."/>
            <person name="Berben T."/>
            <person name="In 'T Zandt M."/>
            <person name="Frank J."/>
            <person name="Reimann J."/>
            <person name="Jetten M.S.M."/>
            <person name="Welte C.U."/>
        </authorList>
    </citation>
    <scope>NUCLEOTIDE SEQUENCE [LARGE SCALE GENOMIC DNA]</scope>
    <source>
        <strain evidence="1">SB12</strain>
    </source>
</reference>
<dbReference type="EMBL" id="WBUI01000006">
    <property type="protein sequence ID" value="KAB2933326.1"/>
    <property type="molecule type" value="Genomic_DNA"/>
</dbReference>
<dbReference type="Gene3D" id="3.90.550.10">
    <property type="entry name" value="Spore Coat Polysaccharide Biosynthesis Protein SpsA, Chain A"/>
    <property type="match status" value="1"/>
</dbReference>
<dbReference type="InterPro" id="IPR029044">
    <property type="entry name" value="Nucleotide-diphossugar_trans"/>
</dbReference>
<dbReference type="InterPro" id="IPR003329">
    <property type="entry name" value="Cytidylyl_trans"/>
</dbReference>
<protein>
    <recommendedName>
        <fullName evidence="3">Acylneuraminate cytidylyltransferase</fullName>
    </recommendedName>
</protein>
<dbReference type="Pfam" id="PF02348">
    <property type="entry name" value="CTP_transf_3"/>
    <property type="match status" value="1"/>
</dbReference>
<proteinExistence type="predicted"/>
<evidence type="ECO:0008006" key="3">
    <source>
        <dbReference type="Google" id="ProtNLM"/>
    </source>
</evidence>
<dbReference type="AlphaFoldDB" id="A0A833LXV3"/>